<evidence type="ECO:0000313" key="2">
    <source>
        <dbReference type="Proteomes" id="UP000798662"/>
    </source>
</evidence>
<gene>
    <name evidence="1" type="ORF">I4F81_001907</name>
</gene>
<organism evidence="1 2">
    <name type="scientific">Pyropia yezoensis</name>
    <name type="common">Susabi-nori</name>
    <name type="synonym">Porphyra yezoensis</name>
    <dbReference type="NCBI Taxonomy" id="2788"/>
    <lineage>
        <taxon>Eukaryota</taxon>
        <taxon>Rhodophyta</taxon>
        <taxon>Bangiophyceae</taxon>
        <taxon>Bangiales</taxon>
        <taxon>Bangiaceae</taxon>
        <taxon>Pyropia</taxon>
    </lineage>
</organism>
<dbReference type="EMBL" id="CM020618">
    <property type="protein sequence ID" value="KAK1859310.1"/>
    <property type="molecule type" value="Genomic_DNA"/>
</dbReference>
<accession>A0ACC3BNK1</accession>
<keyword evidence="2" id="KW-1185">Reference proteome</keyword>
<name>A0ACC3BNK1_PYRYE</name>
<sequence length="348" mass="38254">MLLCARTRRARFRPSSEILRGPPPPAAGAILSPTLRLTDAPTTKSVPPVVRPVIYYFFELDFVHPPGGTISTEFDRVLKGLTNTWFKERGVEVKSMFLEHVKVTSSIAPRRSVIYYLSMANADAHLTVEFSEYCGFQKKPGELPGLVKALRKRRDVGNLIEVSMVSAMSHDSRLQNGGTFDAQTGELIVRKSKKRLSASTLIIIIVSCVVGTVAVVGAGLMFYFRAQAESAARYSPFTWMAERRRRSSAASSYQGQDSFTGDEGDYAVRHGAPSFSLSPPERPARGGANDWADHDGDGSEDEERDDKSSHYSEDEEQGRSASGRQSRETSSSFRDSDPGSMPYLPPGS</sequence>
<comment type="caution">
    <text evidence="1">The sequence shown here is derived from an EMBL/GenBank/DDBJ whole genome shotgun (WGS) entry which is preliminary data.</text>
</comment>
<protein>
    <submittedName>
        <fullName evidence="1">Uncharacterized protein</fullName>
    </submittedName>
</protein>
<dbReference type="Proteomes" id="UP000798662">
    <property type="component" value="Chromosome 1"/>
</dbReference>
<reference evidence="1" key="1">
    <citation type="submission" date="2019-11" db="EMBL/GenBank/DDBJ databases">
        <title>Nori genome reveals adaptations in red seaweeds to the harsh intertidal environment.</title>
        <authorList>
            <person name="Wang D."/>
            <person name="Mao Y."/>
        </authorList>
    </citation>
    <scope>NUCLEOTIDE SEQUENCE</scope>
    <source>
        <tissue evidence="1">Gametophyte</tissue>
    </source>
</reference>
<evidence type="ECO:0000313" key="1">
    <source>
        <dbReference type="EMBL" id="KAK1859310.1"/>
    </source>
</evidence>
<proteinExistence type="predicted"/>